<organism evidence="2 3">
    <name type="scientific">Nitratidesulfovibrio liaohensis</name>
    <dbReference type="NCBI Taxonomy" id="2604158"/>
    <lineage>
        <taxon>Bacteria</taxon>
        <taxon>Pseudomonadati</taxon>
        <taxon>Thermodesulfobacteriota</taxon>
        <taxon>Desulfovibrionia</taxon>
        <taxon>Desulfovibrionales</taxon>
        <taxon>Desulfovibrionaceae</taxon>
        <taxon>Nitratidesulfovibrio</taxon>
    </lineage>
</organism>
<keyword evidence="1" id="KW-0812">Transmembrane</keyword>
<dbReference type="Proteomes" id="UP001180616">
    <property type="component" value="Chromosome"/>
</dbReference>
<feature type="transmembrane region" description="Helical" evidence="1">
    <location>
        <begin position="6"/>
        <end position="29"/>
    </location>
</feature>
<gene>
    <name evidence="2" type="ORF">KPS_002146</name>
</gene>
<evidence type="ECO:0000256" key="1">
    <source>
        <dbReference type="SAM" id="Phobius"/>
    </source>
</evidence>
<evidence type="ECO:0000313" key="3">
    <source>
        <dbReference type="Proteomes" id="UP001180616"/>
    </source>
</evidence>
<protein>
    <submittedName>
        <fullName evidence="2">Uncharacterized protein</fullName>
    </submittedName>
</protein>
<reference evidence="2" key="1">
    <citation type="submission" date="2023-09" db="EMBL/GenBank/DDBJ databases">
        <authorList>
            <consortium name="CW5 consortium"/>
            <person name="Lu C.-W."/>
        </authorList>
    </citation>
    <scope>NUCLEOTIDE SEQUENCE</scope>
    <source>
        <strain evidence="2">KPS</strain>
    </source>
</reference>
<proteinExistence type="predicted"/>
<dbReference type="EMBL" id="CP133659">
    <property type="protein sequence ID" value="WMW64159.1"/>
    <property type="molecule type" value="Genomic_DNA"/>
</dbReference>
<keyword evidence="1" id="KW-1133">Transmembrane helix</keyword>
<keyword evidence="1" id="KW-0472">Membrane</keyword>
<accession>A0ABY9QYA3</accession>
<name>A0ABY9QYA3_9BACT</name>
<keyword evidence="3" id="KW-1185">Reference proteome</keyword>
<dbReference type="RefSeq" id="WP_309540266.1">
    <property type="nucleotide sequence ID" value="NZ_CP133659.1"/>
</dbReference>
<evidence type="ECO:0000313" key="2">
    <source>
        <dbReference type="EMBL" id="WMW64159.1"/>
    </source>
</evidence>
<sequence length="132" mass="14550">MPEATYPLLSALAPVLGGVGIGSLLTVVAQHWVTKKREHEQRTFTEKKAAYIGLLQALHDCVVNPSDNSLKKFALALAHVHIFGSPESIQYAELLKNTAPNSQERDLAFTELLNAMRNDLGIVQTRDNKQSQ</sequence>